<reference evidence="2" key="1">
    <citation type="journal article" date="2009" name="Environ. Microbiol.">
        <title>Dynamics of genome evolution in facultative symbionts of aphids.</title>
        <authorList>
            <person name="Degnan P.H."/>
            <person name="Leonardo T.E."/>
            <person name="Cass B.N."/>
            <person name="Hurwitz B."/>
            <person name="Stern D."/>
            <person name="Gibbs R.A."/>
            <person name="Richards S."/>
            <person name="Moran N.A."/>
        </authorList>
    </citation>
    <scope>NUCLEOTIDE SEQUENCE [LARGE SCALE GENOMIC DNA]</scope>
    <source>
        <strain evidence="2">LSR1</strain>
    </source>
</reference>
<name>E0WV41_9ENTR</name>
<proteinExistence type="predicted"/>
<dbReference type="InterPro" id="IPR035965">
    <property type="entry name" value="PAS-like_dom_sf"/>
</dbReference>
<dbReference type="CDD" id="cd00130">
    <property type="entry name" value="PAS"/>
    <property type="match status" value="1"/>
</dbReference>
<dbReference type="HOGENOM" id="CLU_1831489_0_0_6"/>
<gene>
    <name evidence="2" type="ORF">REG_1956</name>
</gene>
<protein>
    <submittedName>
        <fullName evidence="2">PAS domain-containing putative transcriptional regulator</fullName>
    </submittedName>
</protein>
<feature type="domain" description="PAS fold-4" evidence="1">
    <location>
        <begin position="18"/>
        <end position="123"/>
    </location>
</feature>
<dbReference type="Proteomes" id="UP000005726">
    <property type="component" value="Unassembled WGS sequence"/>
</dbReference>
<accession>E0WV41</accession>
<dbReference type="RefSeq" id="WP_006705582.1">
    <property type="nucleotide sequence ID" value="NZ_CAWLGB010000150.1"/>
</dbReference>
<dbReference type="Pfam" id="PF08448">
    <property type="entry name" value="PAS_4"/>
    <property type="match status" value="1"/>
</dbReference>
<dbReference type="InterPro" id="IPR000014">
    <property type="entry name" value="PAS"/>
</dbReference>
<dbReference type="SUPFAM" id="SSF55785">
    <property type="entry name" value="PYP-like sensor domain (PAS domain)"/>
    <property type="match status" value="1"/>
</dbReference>
<evidence type="ECO:0000313" key="3">
    <source>
        <dbReference type="Proteomes" id="UP000005726"/>
    </source>
</evidence>
<dbReference type="InterPro" id="IPR013656">
    <property type="entry name" value="PAS_4"/>
</dbReference>
<dbReference type="EMBL" id="GL379738">
    <property type="protein sequence ID" value="EFL91127.1"/>
    <property type="molecule type" value="Genomic_DNA"/>
</dbReference>
<keyword evidence="3" id="KW-1185">Reference proteome</keyword>
<sequence>MKTIALELNTFPLTALMDKSLDSWGIKDRHSRFIYTNRAFLDCFNLPQGVDIIGKRHDELPSCVVAFLANLRQEEKKVIKSGQRTTLIKAHLLRHKQKRHPYLYEIFPLYNQEGRCVGTVFYGKKPDTFSLPPIRYFYAI</sequence>
<evidence type="ECO:0000313" key="2">
    <source>
        <dbReference type="EMBL" id="EFL91127.1"/>
    </source>
</evidence>
<dbReference type="STRING" id="663321.REG_1956"/>
<evidence type="ECO:0000259" key="1">
    <source>
        <dbReference type="Pfam" id="PF08448"/>
    </source>
</evidence>
<dbReference type="eggNOG" id="COG2771">
    <property type="taxonomic scope" value="Bacteria"/>
</dbReference>
<dbReference type="Gene3D" id="3.30.450.20">
    <property type="entry name" value="PAS domain"/>
    <property type="match status" value="1"/>
</dbReference>
<organism evidence="2 3">
    <name type="scientific">Candidatus Regiella insecticola LSR1</name>
    <dbReference type="NCBI Taxonomy" id="663321"/>
    <lineage>
        <taxon>Bacteria</taxon>
        <taxon>Pseudomonadati</taxon>
        <taxon>Pseudomonadota</taxon>
        <taxon>Gammaproteobacteria</taxon>
        <taxon>Enterobacterales</taxon>
        <taxon>Enterobacteriaceae</taxon>
        <taxon>aphid secondary symbionts</taxon>
        <taxon>Candidatus Regiella</taxon>
    </lineage>
</organism>
<dbReference type="AlphaFoldDB" id="E0WV41"/>